<protein>
    <submittedName>
        <fullName evidence="2">Uncharacterized protein</fullName>
    </submittedName>
</protein>
<evidence type="ECO:0000256" key="1">
    <source>
        <dbReference type="SAM" id="MobiDB-lite"/>
    </source>
</evidence>
<dbReference type="Proteomes" id="UP000605099">
    <property type="component" value="Unassembled WGS sequence"/>
</dbReference>
<name>A0ABQ2JM70_9SPHN</name>
<reference evidence="3" key="1">
    <citation type="journal article" date="2019" name="Int. J. Syst. Evol. Microbiol.">
        <title>The Global Catalogue of Microorganisms (GCM) 10K type strain sequencing project: providing services to taxonomists for standard genome sequencing and annotation.</title>
        <authorList>
            <consortium name="The Broad Institute Genomics Platform"/>
            <consortium name="The Broad Institute Genome Sequencing Center for Infectious Disease"/>
            <person name="Wu L."/>
            <person name="Ma J."/>
        </authorList>
    </citation>
    <scope>NUCLEOTIDE SEQUENCE [LARGE SCALE GENOMIC DNA]</scope>
    <source>
        <strain evidence="3">CGMCC 1.6784</strain>
    </source>
</reference>
<dbReference type="EMBL" id="BMLK01000008">
    <property type="protein sequence ID" value="GGN49557.1"/>
    <property type="molecule type" value="Genomic_DNA"/>
</dbReference>
<gene>
    <name evidence="2" type="ORF">GCM10011349_20320</name>
</gene>
<proteinExistence type="predicted"/>
<organism evidence="2 3">
    <name type="scientific">Novosphingobium indicum</name>
    <dbReference type="NCBI Taxonomy" id="462949"/>
    <lineage>
        <taxon>Bacteria</taxon>
        <taxon>Pseudomonadati</taxon>
        <taxon>Pseudomonadota</taxon>
        <taxon>Alphaproteobacteria</taxon>
        <taxon>Sphingomonadales</taxon>
        <taxon>Sphingomonadaceae</taxon>
        <taxon>Novosphingobium</taxon>
    </lineage>
</organism>
<accession>A0ABQ2JM70</accession>
<sequence length="327" mass="35610">MLTHYKSSKGAKEIATMPLPYAKNALAKLHREEPERTAEIEALTAHVERLEAEAAESDTETPVRDGPAPMGDNNPPTPIRDKAAPSPTGRSAIDAHVDDLLTEAANWADGFVIESQEQADAVGRLMRQLQQAAKLVDDNAAEEKKPHNEAIAKIAEWQNGYTSKGKKTIPDGKLTKAILACGNMSTAWLTKKDEERRQREAEAAAAAQKAAQEAIAAREEAKTSTDLADMDKADDMLASAEDLLRQAKGVSKERVGAGGGEGTRSLGLRSYWRAEITDQKAALLHYLAQQPEAFRELIQTLADRDARNEATRRNIPGVTFHEDKKAA</sequence>
<dbReference type="RefSeq" id="WP_188819570.1">
    <property type="nucleotide sequence ID" value="NZ_BMLK01000008.1"/>
</dbReference>
<comment type="caution">
    <text evidence="2">The sequence shown here is derived from an EMBL/GenBank/DDBJ whole genome shotgun (WGS) entry which is preliminary data.</text>
</comment>
<feature type="region of interest" description="Disordered" evidence="1">
    <location>
        <begin position="51"/>
        <end position="90"/>
    </location>
</feature>
<keyword evidence="3" id="KW-1185">Reference proteome</keyword>
<evidence type="ECO:0000313" key="3">
    <source>
        <dbReference type="Proteomes" id="UP000605099"/>
    </source>
</evidence>
<evidence type="ECO:0000313" key="2">
    <source>
        <dbReference type="EMBL" id="GGN49557.1"/>
    </source>
</evidence>